<proteinExistence type="predicted"/>
<dbReference type="AlphaFoldDB" id="A0A3N8P8F2"/>
<feature type="region of interest" description="Disordered" evidence="1">
    <location>
        <begin position="39"/>
        <end position="63"/>
    </location>
</feature>
<evidence type="ECO:0000313" key="3">
    <source>
        <dbReference type="Proteomes" id="UP000277921"/>
    </source>
</evidence>
<dbReference type="EMBL" id="QTQV01000027">
    <property type="protein sequence ID" value="RQT07420.1"/>
    <property type="molecule type" value="Genomic_DNA"/>
</dbReference>
<organism evidence="2 3">
    <name type="scientific">Burkholderia contaminans</name>
    <dbReference type="NCBI Taxonomy" id="488447"/>
    <lineage>
        <taxon>Bacteria</taxon>
        <taxon>Pseudomonadati</taxon>
        <taxon>Pseudomonadota</taxon>
        <taxon>Betaproteobacteria</taxon>
        <taxon>Burkholderiales</taxon>
        <taxon>Burkholderiaceae</taxon>
        <taxon>Burkholderia</taxon>
        <taxon>Burkholderia cepacia complex</taxon>
    </lineage>
</organism>
<evidence type="ECO:0000313" key="2">
    <source>
        <dbReference type="EMBL" id="RQT07420.1"/>
    </source>
</evidence>
<reference evidence="2 3" key="1">
    <citation type="submission" date="2018-08" db="EMBL/GenBank/DDBJ databases">
        <title>Comparative analysis of Burkholderia isolates from Puerto Rico.</title>
        <authorList>
            <person name="Hall C."/>
            <person name="Sahl J."/>
            <person name="Wagner D."/>
        </authorList>
    </citation>
    <scope>NUCLEOTIDE SEQUENCE [LARGE SCALE GENOMIC DNA]</scope>
    <source>
        <strain evidence="2 3">Bp9025</strain>
    </source>
</reference>
<accession>A0A3N8P8F2</accession>
<feature type="compositionally biased region" description="Basic and acidic residues" evidence="1">
    <location>
        <begin position="40"/>
        <end position="63"/>
    </location>
</feature>
<sequence>MKHPQLSRAADLPTMCPTIGTARLPGPFTAPAVRAATSCDRMHRAGRERPGPAPRRIDNQETR</sequence>
<comment type="caution">
    <text evidence="2">The sequence shown here is derived from an EMBL/GenBank/DDBJ whole genome shotgun (WGS) entry which is preliminary data.</text>
</comment>
<gene>
    <name evidence="2" type="ORF">DF051_32625</name>
</gene>
<evidence type="ECO:0000256" key="1">
    <source>
        <dbReference type="SAM" id="MobiDB-lite"/>
    </source>
</evidence>
<dbReference type="Proteomes" id="UP000277921">
    <property type="component" value="Unassembled WGS sequence"/>
</dbReference>
<name>A0A3N8P8F2_9BURK</name>
<protein>
    <submittedName>
        <fullName evidence="2">Uncharacterized protein</fullName>
    </submittedName>
</protein>